<organism evidence="1">
    <name type="scientific">Lotus japonicus</name>
    <name type="common">Lotus corniculatus var. japonicus</name>
    <dbReference type="NCBI Taxonomy" id="34305"/>
    <lineage>
        <taxon>Eukaryota</taxon>
        <taxon>Viridiplantae</taxon>
        <taxon>Streptophyta</taxon>
        <taxon>Embryophyta</taxon>
        <taxon>Tracheophyta</taxon>
        <taxon>Spermatophyta</taxon>
        <taxon>Magnoliopsida</taxon>
        <taxon>eudicotyledons</taxon>
        <taxon>Gunneridae</taxon>
        <taxon>Pentapetalae</taxon>
        <taxon>rosids</taxon>
        <taxon>fabids</taxon>
        <taxon>Fabales</taxon>
        <taxon>Fabaceae</taxon>
        <taxon>Papilionoideae</taxon>
        <taxon>50 kb inversion clade</taxon>
        <taxon>NPAAA clade</taxon>
        <taxon>Hologalegina</taxon>
        <taxon>robinioid clade</taxon>
        <taxon>Loteae</taxon>
        <taxon>Lotus</taxon>
    </lineage>
</organism>
<protein>
    <submittedName>
        <fullName evidence="1">Uncharacterized protein</fullName>
    </submittedName>
</protein>
<name>I3SQX8_LOTJA</name>
<dbReference type="AlphaFoldDB" id="I3SQX8"/>
<proteinExistence type="evidence at transcript level"/>
<sequence length="65" mass="6704">MSRQVQISKIHSCDTVVLAGDMEPGTGADKRGIPALKHVIGVGEALLEGVESVAFGIRDGEGNEG</sequence>
<reference evidence="1" key="1">
    <citation type="submission" date="2012-05" db="EMBL/GenBank/DDBJ databases">
        <authorList>
            <person name="Krishnakumar V."/>
            <person name="Cheung F."/>
            <person name="Xiao Y."/>
            <person name="Chan A."/>
            <person name="Moskal W.A."/>
            <person name="Town C.D."/>
        </authorList>
    </citation>
    <scope>NUCLEOTIDE SEQUENCE</scope>
</reference>
<evidence type="ECO:0000313" key="1">
    <source>
        <dbReference type="EMBL" id="AFK42670.1"/>
    </source>
</evidence>
<dbReference type="EMBL" id="BT142876">
    <property type="protein sequence ID" value="AFK42670.1"/>
    <property type="molecule type" value="mRNA"/>
</dbReference>
<accession>I3SQX8</accession>